<keyword evidence="2" id="KW-0812">Transmembrane</keyword>
<protein>
    <submittedName>
        <fullName evidence="3">Uncharacterized protein</fullName>
    </submittedName>
</protein>
<keyword evidence="4" id="KW-1185">Reference proteome</keyword>
<dbReference type="EMBL" id="CP015079">
    <property type="protein sequence ID" value="ANH37514.1"/>
    <property type="molecule type" value="Genomic_DNA"/>
</dbReference>
<accession>A0A1A9GH04</accession>
<evidence type="ECO:0000313" key="4">
    <source>
        <dbReference type="Proteomes" id="UP000077868"/>
    </source>
</evidence>
<dbReference type="AlphaFoldDB" id="A0A1A9GH04"/>
<name>A0A1A9GH04_9ACTN</name>
<reference evidence="3 4" key="1">
    <citation type="submission" date="2016-03" db="EMBL/GenBank/DDBJ databases">
        <title>Complete genome sequence of a soil Actinobacterium, Nocardioides dokdonensis FR1436.</title>
        <authorList>
            <person name="Kwon S.-K."/>
            <person name="Kim K."/>
            <person name="Kim J.F."/>
        </authorList>
    </citation>
    <scope>NUCLEOTIDE SEQUENCE [LARGE SCALE GENOMIC DNA]</scope>
    <source>
        <strain evidence="3 4">FR1436</strain>
    </source>
</reference>
<dbReference type="KEGG" id="ndk:I601_1072"/>
<keyword evidence="2" id="KW-0472">Membrane</keyword>
<dbReference type="STRING" id="1300347.I601_1072"/>
<keyword evidence="2" id="KW-1133">Transmembrane helix</keyword>
<dbReference type="RefSeq" id="WP_068107155.1">
    <property type="nucleotide sequence ID" value="NZ_CP015079.1"/>
</dbReference>
<sequence>MSTVDDLRSTLEDHAHGVQDPGATPRVVAVHERVRGLRRRRRTTAGALAAVVALAGVGIGVQVLGDRQTGPEPAGAPRTLADQEVPATVTILGRGYEYVEGIDLDTDERVATVRLPRSDGPRAVSLAASGLGEGAATLELYDSGVARAVGAGSLESPVPVGAEAARLRVVLEGVAPDAEVGLAVYERADEGPTGVVAPNGTTHFRDEVAGNPLIAGAFAEPGASELEMSFELDRPTVVRFATTCASPTKGVWVQFDIDDQPGWSRGACGDEGVEDASGSWGSMADPLEPGTHTVRARLTRGAEGDPVEDPAAVLGVGAYGEPETVQRSGLSVDVVVEHDGRLWRLDETLPAVRDGRPVTHRVSTEDEPRLVGFNARGGIVGMRVEAGRAGTLGLTNTLIGAGRGGSSLSGQLLRGDDYELSLYDDRGGSFDGTILLYRPVG</sequence>
<dbReference type="PATRIC" id="fig|1300347.3.peg.1072"/>
<evidence type="ECO:0000256" key="1">
    <source>
        <dbReference type="SAM" id="MobiDB-lite"/>
    </source>
</evidence>
<feature type="compositionally biased region" description="Basic and acidic residues" evidence="1">
    <location>
        <begin position="1"/>
        <end position="17"/>
    </location>
</feature>
<organism evidence="3 4">
    <name type="scientific">Nocardioides dokdonensis FR1436</name>
    <dbReference type="NCBI Taxonomy" id="1300347"/>
    <lineage>
        <taxon>Bacteria</taxon>
        <taxon>Bacillati</taxon>
        <taxon>Actinomycetota</taxon>
        <taxon>Actinomycetes</taxon>
        <taxon>Propionibacteriales</taxon>
        <taxon>Nocardioidaceae</taxon>
        <taxon>Nocardioides</taxon>
    </lineage>
</organism>
<evidence type="ECO:0000313" key="3">
    <source>
        <dbReference type="EMBL" id="ANH37514.1"/>
    </source>
</evidence>
<feature type="transmembrane region" description="Helical" evidence="2">
    <location>
        <begin position="45"/>
        <end position="65"/>
    </location>
</feature>
<evidence type="ECO:0000256" key="2">
    <source>
        <dbReference type="SAM" id="Phobius"/>
    </source>
</evidence>
<proteinExistence type="predicted"/>
<gene>
    <name evidence="3" type="ORF">I601_1072</name>
</gene>
<dbReference type="OrthoDB" id="3786776at2"/>
<feature type="region of interest" description="Disordered" evidence="1">
    <location>
        <begin position="1"/>
        <end position="23"/>
    </location>
</feature>
<dbReference type="Proteomes" id="UP000077868">
    <property type="component" value="Chromosome"/>
</dbReference>